<comment type="caution">
    <text evidence="3">The sequence shown here is derived from an EMBL/GenBank/DDBJ whole genome shotgun (WGS) entry which is preliminary data.</text>
</comment>
<keyword evidence="1" id="KW-0812">Transmembrane</keyword>
<dbReference type="EMBL" id="NAAC01000015">
    <property type="protein sequence ID" value="RDJ11323.1"/>
    <property type="molecule type" value="Genomic_DNA"/>
</dbReference>
<feature type="transmembrane region" description="Helical" evidence="1">
    <location>
        <begin position="308"/>
        <end position="328"/>
    </location>
</feature>
<keyword evidence="1" id="KW-0472">Membrane</keyword>
<evidence type="ECO:0000313" key="3">
    <source>
        <dbReference type="EMBL" id="RDJ11323.1"/>
    </source>
</evidence>
<feature type="transmembrane region" description="Helical" evidence="1">
    <location>
        <begin position="106"/>
        <end position="126"/>
    </location>
</feature>
<dbReference type="GO" id="GO:0016020">
    <property type="term" value="C:membrane"/>
    <property type="evidence" value="ECO:0007669"/>
    <property type="project" value="UniProtKB-SubCell"/>
</dbReference>
<organism evidence="3 4">
    <name type="scientific">Rhizobium grahamii</name>
    <dbReference type="NCBI Taxonomy" id="1120045"/>
    <lineage>
        <taxon>Bacteria</taxon>
        <taxon>Pseudomonadati</taxon>
        <taxon>Pseudomonadota</taxon>
        <taxon>Alphaproteobacteria</taxon>
        <taxon>Hyphomicrobiales</taxon>
        <taxon>Rhizobiaceae</taxon>
        <taxon>Rhizobium/Agrobacterium group</taxon>
        <taxon>Rhizobium</taxon>
    </lineage>
</organism>
<feature type="transmembrane region" description="Helical" evidence="1">
    <location>
        <begin position="65"/>
        <end position="85"/>
    </location>
</feature>
<feature type="transmembrane region" description="Helical" evidence="1">
    <location>
        <begin position="178"/>
        <end position="196"/>
    </location>
</feature>
<dbReference type="Proteomes" id="UP000254939">
    <property type="component" value="Unassembled WGS sequence"/>
</dbReference>
<gene>
    <name evidence="3" type="ORF">B5K06_13620</name>
</gene>
<dbReference type="InterPro" id="IPR026841">
    <property type="entry name" value="Aur1/Ipt1"/>
</dbReference>
<evidence type="ECO:0000313" key="4">
    <source>
        <dbReference type="Proteomes" id="UP000254939"/>
    </source>
</evidence>
<feature type="transmembrane region" description="Helical" evidence="1">
    <location>
        <begin position="31"/>
        <end position="53"/>
    </location>
</feature>
<evidence type="ECO:0000256" key="1">
    <source>
        <dbReference type="SAM" id="Phobius"/>
    </source>
</evidence>
<feature type="transmembrane region" description="Helical" evidence="1">
    <location>
        <begin position="279"/>
        <end position="301"/>
    </location>
</feature>
<evidence type="ECO:0000259" key="2">
    <source>
        <dbReference type="Pfam" id="PF14378"/>
    </source>
</evidence>
<dbReference type="OrthoDB" id="9816314at2"/>
<feature type="transmembrane region" description="Helical" evidence="1">
    <location>
        <begin position="208"/>
        <end position="235"/>
    </location>
</feature>
<sequence>MADRDKALANLRAWTFELLPHVRHRLMADGWLYLVVLFYFVLGVLLLVAYGHAEMMSFGLYFDQWTYLFLFFMPLMAGIFDYARILLRFGAKRSLATRRVFSPHRLAHLLSGMALLMALMVFQGTFTSIKNLLPVIRGGFLYDQWLAKTDALLSFGPDPWKVLLSIAGHHAIVKLVDWNYSVLWFAVCFGTLFYVATSPRAAPVRVRYIGMFMLVWVVCGNILAGLFVSAGPVFYGAVTGDTQRFAELLSFLASPDGPTTTSMVQSYLWSLHTHHTPGLGSGISAFPSVHVGLVALNAFFAAEISRRLGIIAFCYTAFVMVSSVYLGWHYAVDGYVSLLVVGTSHFALKWMLERDRGPVAEAPEAAIAIA</sequence>
<keyword evidence="1" id="KW-1133">Transmembrane helix</keyword>
<feature type="domain" description="Inositolphosphotransferase Aur1/Ipt1" evidence="2">
    <location>
        <begin position="144"/>
        <end position="345"/>
    </location>
</feature>
<reference evidence="3 4" key="1">
    <citation type="submission" date="2017-03" db="EMBL/GenBank/DDBJ databases">
        <title>Genome analysis of Rhizobial strains effectives or ineffectives for nitrogen fixation isolated from bean seeds.</title>
        <authorList>
            <person name="Peralta H."/>
            <person name="Aguilar-Vera A."/>
            <person name="Mora Y."/>
            <person name="Vargas-Lagunas C."/>
            <person name="Girard L."/>
            <person name="Mora J."/>
        </authorList>
    </citation>
    <scope>NUCLEOTIDE SEQUENCE [LARGE SCALE GENOMIC DNA]</scope>
    <source>
        <strain evidence="3 4">CCGM3</strain>
    </source>
</reference>
<proteinExistence type="predicted"/>
<name>A0A370KPQ7_9HYPH</name>
<accession>A0A370KPQ7</accession>
<dbReference type="AlphaFoldDB" id="A0A370KPQ7"/>
<dbReference type="RefSeq" id="WP_114713319.1">
    <property type="nucleotide sequence ID" value="NZ_KZ857259.1"/>
</dbReference>
<dbReference type="Pfam" id="PF14378">
    <property type="entry name" value="PAP2_3"/>
    <property type="match status" value="1"/>
</dbReference>
<protein>
    <recommendedName>
        <fullName evidence="2">Inositolphosphotransferase Aur1/Ipt1 domain-containing protein</fullName>
    </recommendedName>
</protein>